<feature type="transmembrane region" description="Helical" evidence="2">
    <location>
        <begin position="151"/>
        <end position="173"/>
    </location>
</feature>
<feature type="region of interest" description="Disordered" evidence="1">
    <location>
        <begin position="505"/>
        <end position="789"/>
    </location>
</feature>
<feature type="compositionally biased region" description="Basic residues" evidence="1">
    <location>
        <begin position="740"/>
        <end position="749"/>
    </location>
</feature>
<keyword evidence="2" id="KW-0812">Transmembrane</keyword>
<feature type="compositionally biased region" description="Polar residues" evidence="1">
    <location>
        <begin position="639"/>
        <end position="661"/>
    </location>
</feature>
<feature type="transmembrane region" description="Helical" evidence="2">
    <location>
        <begin position="185"/>
        <end position="206"/>
    </location>
</feature>
<feature type="transmembrane region" description="Helical" evidence="2">
    <location>
        <begin position="279"/>
        <end position="306"/>
    </location>
</feature>
<dbReference type="EMBL" id="HBEM01007254">
    <property type="protein sequence ID" value="CAD8438768.1"/>
    <property type="molecule type" value="Transcribed_RNA"/>
</dbReference>
<feature type="compositionally biased region" description="Polar residues" evidence="1">
    <location>
        <begin position="579"/>
        <end position="597"/>
    </location>
</feature>
<sequence length="924" mass="103048">MLEVKYVSRCCWLCSCVCRRPENELERNKRIQYERKRRVVKRVKKALRRTGGKEAETLLRESERRERRFLSYAQMQLALGGQQVSKRERRRIAGLVEAAARQRRRRRKAWQKRRSGAPRRMLTIWWKFMKMTHDWIAVFLHRKLDPYTSQWRANVLFMSLLLVLMVNGSFYATDRETDRELNEDLWVGFCTAVVVAVMGSIVVRLAKSVGYLQWELHLTQIRARLCLPVGYEDANDAAKKTIDRPMRVESEWMLSIAAEGLSGETSNTSIKQLQWKLKVFSFLAWATFLLATIGSAFVVLVLGIKFDLEDEEGGNGTGVEMQKSASFRWLISVIVSEAFLEAIMSPMTILCQTFMLFIGAECFSTYLLDKIVDDDSVVATKAFDVYTKVVRGRKLTPQAFAKLKEIVKLARNMVLTEIGELDSATEMPFKGDIGALENDSKIDRNVSGMPVPSGLSEDKCIDADELSNSSANSDNEVPIPPLHSQFSRHIIPLDDDESDSKLAAQLPQDRKKDDDKSNGSKSKSDRLVIEEDDIDSKLNSSSKAPSLIGSRAASPPPFDGSPRGGSNQPLLQRRFDGSPSAQGQSGSLITTANNNPSTRRRGSQRNKETAGKEGGSSQLEMSIKAAVIHDGANSHGDKNSSGSSRSAITESTPLSIPKIQTQPPPPFVSDEKVREGSDNSGPVSEKIQIISEKVPEGSEKLLYASATPSPSATPRGTASPSNRRRNRSRSSFGSSGSRSDRKRRSRRIGSKGWFQAVDSSRMKPYYFNPSTGEKSWKRPPPEGDKPKVSKIGDGWFVAIDPDRLKPYYFKPETGERSWKRPKTEEEKKKEKEAAEAVARNGFHANILNSWIAGARTQEAGAGWWVAIEPSTLKPCFFNPVSGDMTWEQPEGTTYHESRIDISGLVQSKSNLGPKVGSSDDGPVV</sequence>
<reference evidence="4" key="1">
    <citation type="submission" date="2021-01" db="EMBL/GenBank/DDBJ databases">
        <authorList>
            <person name="Corre E."/>
            <person name="Pelletier E."/>
            <person name="Niang G."/>
            <person name="Scheremetjew M."/>
            <person name="Finn R."/>
            <person name="Kale V."/>
            <person name="Holt S."/>
            <person name="Cochrane G."/>
            <person name="Meng A."/>
            <person name="Brown T."/>
            <person name="Cohen L."/>
        </authorList>
    </citation>
    <scope>NUCLEOTIDE SEQUENCE</scope>
    <source>
        <strain evidence="4">CCMP2058</strain>
    </source>
</reference>
<dbReference type="CDD" id="cd00201">
    <property type="entry name" value="WW"/>
    <property type="match status" value="2"/>
</dbReference>
<dbReference type="InterPro" id="IPR001202">
    <property type="entry name" value="WW_dom"/>
</dbReference>
<feature type="domain" description="WW" evidence="3">
    <location>
        <begin position="789"/>
        <end position="823"/>
    </location>
</feature>
<feature type="domain" description="WW" evidence="3">
    <location>
        <begin position="857"/>
        <end position="891"/>
    </location>
</feature>
<dbReference type="PROSITE" id="PS50020">
    <property type="entry name" value="WW_DOMAIN_2"/>
    <property type="match status" value="3"/>
</dbReference>
<evidence type="ECO:0000313" key="4">
    <source>
        <dbReference type="EMBL" id="CAD8438768.1"/>
    </source>
</evidence>
<dbReference type="SMART" id="SM00456">
    <property type="entry name" value="WW"/>
    <property type="match status" value="3"/>
</dbReference>
<proteinExistence type="predicted"/>
<accession>A0A7S0CZD5</accession>
<protein>
    <recommendedName>
        <fullName evidence="3">WW domain-containing protein</fullName>
    </recommendedName>
</protein>
<dbReference type="Gene3D" id="2.20.70.10">
    <property type="match status" value="2"/>
</dbReference>
<feature type="compositionally biased region" description="Polar residues" evidence="1">
    <location>
        <begin position="706"/>
        <end position="718"/>
    </location>
</feature>
<feature type="domain" description="WW" evidence="3">
    <location>
        <begin position="752"/>
        <end position="781"/>
    </location>
</feature>
<evidence type="ECO:0000256" key="2">
    <source>
        <dbReference type="SAM" id="Phobius"/>
    </source>
</evidence>
<feature type="region of interest" description="Disordered" evidence="1">
    <location>
        <begin position="905"/>
        <end position="924"/>
    </location>
</feature>
<evidence type="ECO:0000256" key="1">
    <source>
        <dbReference type="SAM" id="MobiDB-lite"/>
    </source>
</evidence>
<feature type="compositionally biased region" description="Basic and acidic residues" evidence="1">
    <location>
        <begin position="774"/>
        <end position="787"/>
    </location>
</feature>
<organism evidence="4">
    <name type="scientific">Amorphochlora amoebiformis</name>
    <dbReference type="NCBI Taxonomy" id="1561963"/>
    <lineage>
        <taxon>Eukaryota</taxon>
        <taxon>Sar</taxon>
        <taxon>Rhizaria</taxon>
        <taxon>Cercozoa</taxon>
        <taxon>Chlorarachniophyceae</taxon>
        <taxon>Amorphochlora</taxon>
    </lineage>
</organism>
<name>A0A7S0CZD5_9EUKA</name>
<keyword evidence="2" id="KW-0472">Membrane</keyword>
<dbReference type="AlphaFoldDB" id="A0A7S0CZD5"/>
<feature type="compositionally biased region" description="Basic and acidic residues" evidence="1">
    <location>
        <begin position="508"/>
        <end position="529"/>
    </location>
</feature>
<evidence type="ECO:0000259" key="3">
    <source>
        <dbReference type="PROSITE" id="PS50020"/>
    </source>
</evidence>
<keyword evidence="2" id="KW-1133">Transmembrane helix</keyword>
<gene>
    <name evidence="4" type="ORF">LAMO00422_LOCUS5063</name>
</gene>